<reference evidence="1" key="1">
    <citation type="submission" date="2019-09" db="EMBL/GenBank/DDBJ databases">
        <authorList>
            <person name="Rodrigo-Torres L."/>
            <person name="Arahal R. D."/>
            <person name="Lucena T."/>
        </authorList>
    </citation>
    <scope>NUCLEOTIDE SEQUENCE</scope>
    <source>
        <strain evidence="1">ISS653</strain>
    </source>
</reference>
<protein>
    <submittedName>
        <fullName evidence="1">Internalin-J</fullName>
    </submittedName>
</protein>
<name>A0AC61Y3I4_9FLAO</name>
<accession>A0AC61Y3I4</accession>
<evidence type="ECO:0000313" key="2">
    <source>
        <dbReference type="Proteomes" id="UP000356253"/>
    </source>
</evidence>
<evidence type="ECO:0000313" key="1">
    <source>
        <dbReference type="EMBL" id="VVU99013.1"/>
    </source>
</evidence>
<dbReference type="Proteomes" id="UP000356253">
    <property type="component" value="Unassembled WGS sequence"/>
</dbReference>
<sequence>MKNLITYSLVLSSLFFLNACSTDDVEGSEPISESELVEIPDAAFAEYMLYNETPGIYSEVENDGVHYYLDPNEVAVVGELLLSKTSSNVEALTQAGLATAETKITDLTGIEYFVGLQHLVLTSNDVEELDLTNLSGLEELEINFNLLGSLDLSNNTALKLLRYKGSSSADETQKLSGLDLSANTQLLHLHLPNHNFVSIDLNNNLQIQERLDMSGNPGPDGDPDTPDIVVPAQIYDQVPEESRLGVVSDASVTTTVYLSVNETLIAEDGGMAVLSASLNAATNETVTVELNFAGNATLATDYSVESESITIPAGATEASIELTAIQDSEVEGNETIKVSLGNITNAVAGENQEVIITIEDDDIEVSLILNEILYDPSNNNLDGDANGDGVYAQSEDEFIELYNDSSSPLDVSGFKIFDTEALDNDTPRHIVPDGTIIPAHGVLVVFGGGTPTGSFGGAVVQTSSTGDLNLNNSGDILTVEDAEGTVLVTFDIEPYSNNPNESYTRNPDITGDFVQHGDVNGLLFSPGTKVDGTPF</sequence>
<dbReference type="EMBL" id="CABVMM010000001">
    <property type="protein sequence ID" value="VVU99013.1"/>
    <property type="molecule type" value="Genomic_DNA"/>
</dbReference>
<keyword evidence="2" id="KW-1185">Reference proteome</keyword>
<gene>
    <name evidence="1" type="primary">inlJ_1</name>
    <name evidence="1" type="ORF">FVB9532_00263</name>
</gene>
<comment type="caution">
    <text evidence="1">The sequence shown here is derived from an EMBL/GenBank/DDBJ whole genome shotgun (WGS) entry which is preliminary data.</text>
</comment>
<organism evidence="1 2">
    <name type="scientific">Mesonia oceanica</name>
    <dbReference type="NCBI Taxonomy" id="2687242"/>
    <lineage>
        <taxon>Bacteria</taxon>
        <taxon>Pseudomonadati</taxon>
        <taxon>Bacteroidota</taxon>
        <taxon>Flavobacteriia</taxon>
        <taxon>Flavobacteriales</taxon>
        <taxon>Flavobacteriaceae</taxon>
        <taxon>Mesonia</taxon>
    </lineage>
</organism>
<proteinExistence type="predicted"/>